<dbReference type="GO" id="GO:0003729">
    <property type="term" value="F:mRNA binding"/>
    <property type="evidence" value="ECO:0007669"/>
    <property type="project" value="InterPro"/>
</dbReference>
<reference evidence="11" key="1">
    <citation type="submission" date="2020-11" db="EMBL/GenBank/DDBJ databases">
        <authorList>
            <consortium name="DOE Joint Genome Institute"/>
            <person name="Ahrendt S."/>
            <person name="Riley R."/>
            <person name="Andreopoulos W."/>
            <person name="Labutti K."/>
            <person name="Pangilinan J."/>
            <person name="Ruiz-Duenas F.J."/>
            <person name="Barrasa J.M."/>
            <person name="Sanchez-Garcia M."/>
            <person name="Camarero S."/>
            <person name="Miyauchi S."/>
            <person name="Serrano A."/>
            <person name="Linde D."/>
            <person name="Babiker R."/>
            <person name="Drula E."/>
            <person name="Ayuso-Fernandez I."/>
            <person name="Pacheco R."/>
            <person name="Padilla G."/>
            <person name="Ferreira P."/>
            <person name="Barriuso J."/>
            <person name="Kellner H."/>
            <person name="Castanera R."/>
            <person name="Alfaro M."/>
            <person name="Ramirez L."/>
            <person name="Pisabarro A.G."/>
            <person name="Kuo A."/>
            <person name="Tritt A."/>
            <person name="Lipzen A."/>
            <person name="He G."/>
            <person name="Yan M."/>
            <person name="Ng V."/>
            <person name="Cullen D."/>
            <person name="Martin F."/>
            <person name="Rosso M.-N."/>
            <person name="Henrissat B."/>
            <person name="Hibbett D."/>
            <person name="Martinez A.T."/>
            <person name="Grigoriev I.V."/>
        </authorList>
    </citation>
    <scope>NUCLEOTIDE SEQUENCE</scope>
    <source>
        <strain evidence="11">MF-IS2</strain>
    </source>
</reference>
<comment type="subunit">
    <text evidence="6">Monomer. Binds to RNA.</text>
</comment>
<dbReference type="PROSITE" id="PS50105">
    <property type="entry name" value="SAM_DOMAIN"/>
    <property type="match status" value="1"/>
</dbReference>
<dbReference type="InterPro" id="IPR050897">
    <property type="entry name" value="SMAUG/VTS1_RNA-bind"/>
</dbReference>
<dbReference type="OrthoDB" id="2155283at2759"/>
<keyword evidence="12" id="KW-1185">Reference proteome</keyword>
<dbReference type="AlphaFoldDB" id="A0A9P6CA95"/>
<evidence type="ECO:0000256" key="2">
    <source>
        <dbReference type="ARBA" id="ARBA00004514"/>
    </source>
</evidence>
<evidence type="ECO:0000256" key="3">
    <source>
        <dbReference type="ARBA" id="ARBA00007325"/>
    </source>
</evidence>
<dbReference type="Gene3D" id="1.10.150.50">
    <property type="entry name" value="Transcription Factor, Ets-1"/>
    <property type="match status" value="1"/>
</dbReference>
<evidence type="ECO:0000313" key="11">
    <source>
        <dbReference type="EMBL" id="KAF9453939.1"/>
    </source>
</evidence>
<comment type="subcellular location">
    <subcellularLocation>
        <location evidence="1">Cytoplasm</location>
        <location evidence="1">P-body</location>
    </subcellularLocation>
    <subcellularLocation>
        <location evidence="2">Cytoplasm</location>
        <location evidence="2">Cytosol</location>
    </subcellularLocation>
</comment>
<comment type="function">
    <text evidence="8">RNA-binding protein involved in post-transcriptional regulation through transcript degradation.</text>
</comment>
<dbReference type="SUPFAM" id="SSF47769">
    <property type="entry name" value="SAM/Pointed domain"/>
    <property type="match status" value="1"/>
</dbReference>
<evidence type="ECO:0000256" key="1">
    <source>
        <dbReference type="ARBA" id="ARBA00004201"/>
    </source>
</evidence>
<name>A0A9P6CA95_9AGAR</name>
<organism evidence="11 12">
    <name type="scientific">Macrolepiota fuliginosa MF-IS2</name>
    <dbReference type="NCBI Taxonomy" id="1400762"/>
    <lineage>
        <taxon>Eukaryota</taxon>
        <taxon>Fungi</taxon>
        <taxon>Dikarya</taxon>
        <taxon>Basidiomycota</taxon>
        <taxon>Agaricomycotina</taxon>
        <taxon>Agaricomycetes</taxon>
        <taxon>Agaricomycetidae</taxon>
        <taxon>Agaricales</taxon>
        <taxon>Agaricineae</taxon>
        <taxon>Agaricaceae</taxon>
        <taxon>Macrolepiota</taxon>
    </lineage>
</organism>
<dbReference type="GO" id="GO:0000289">
    <property type="term" value="P:nuclear-transcribed mRNA poly(A) tail shortening"/>
    <property type="evidence" value="ECO:0007669"/>
    <property type="project" value="TreeGrafter"/>
</dbReference>
<evidence type="ECO:0000256" key="9">
    <source>
        <dbReference type="SAM" id="MobiDB-lite"/>
    </source>
</evidence>
<dbReference type="SMART" id="SM00454">
    <property type="entry name" value="SAM"/>
    <property type="match status" value="1"/>
</dbReference>
<dbReference type="PANTHER" id="PTHR12515">
    <property type="entry name" value="STERILE ALPHA MOTIF DOMAIN CONTAINING PROTEIN 4-RELATED"/>
    <property type="match status" value="1"/>
</dbReference>
<evidence type="ECO:0000256" key="8">
    <source>
        <dbReference type="ARBA" id="ARBA00054767"/>
    </source>
</evidence>
<feature type="region of interest" description="Disordered" evidence="9">
    <location>
        <begin position="62"/>
        <end position="186"/>
    </location>
</feature>
<feature type="region of interest" description="Disordered" evidence="9">
    <location>
        <begin position="230"/>
        <end position="301"/>
    </location>
</feature>
<evidence type="ECO:0000259" key="10">
    <source>
        <dbReference type="PROSITE" id="PS50105"/>
    </source>
</evidence>
<dbReference type="Proteomes" id="UP000807342">
    <property type="component" value="Unassembled WGS sequence"/>
</dbReference>
<feature type="compositionally biased region" description="Low complexity" evidence="9">
    <location>
        <begin position="279"/>
        <end position="294"/>
    </location>
</feature>
<evidence type="ECO:0000256" key="4">
    <source>
        <dbReference type="ARBA" id="ARBA00022490"/>
    </source>
</evidence>
<dbReference type="EMBL" id="MU151057">
    <property type="protein sequence ID" value="KAF9453939.1"/>
    <property type="molecule type" value="Genomic_DNA"/>
</dbReference>
<accession>A0A9P6CA95</accession>
<evidence type="ECO:0000313" key="12">
    <source>
        <dbReference type="Proteomes" id="UP000807342"/>
    </source>
</evidence>
<evidence type="ECO:0000256" key="5">
    <source>
        <dbReference type="ARBA" id="ARBA00022884"/>
    </source>
</evidence>
<dbReference type="InterPro" id="IPR013761">
    <property type="entry name" value="SAM/pointed_sf"/>
</dbReference>
<gene>
    <name evidence="11" type="ORF">P691DRAFT_811710</name>
</gene>
<proteinExistence type="inferred from homology"/>
<evidence type="ECO:0000256" key="7">
    <source>
        <dbReference type="ARBA" id="ARBA00024136"/>
    </source>
</evidence>
<dbReference type="PANTHER" id="PTHR12515:SF5">
    <property type="entry name" value="PROTEIN SMAUG"/>
    <property type="match status" value="1"/>
</dbReference>
<feature type="domain" description="SAM" evidence="10">
    <location>
        <begin position="311"/>
        <end position="369"/>
    </location>
</feature>
<evidence type="ECO:0000256" key="6">
    <source>
        <dbReference type="ARBA" id="ARBA00024046"/>
    </source>
</evidence>
<dbReference type="Pfam" id="PF07647">
    <property type="entry name" value="SAM_2"/>
    <property type="match status" value="1"/>
</dbReference>
<keyword evidence="4" id="KW-0963">Cytoplasm</keyword>
<keyword evidence="5" id="KW-0694">RNA-binding</keyword>
<dbReference type="InterPro" id="IPR037635">
    <property type="entry name" value="VTS1_SAM"/>
</dbReference>
<protein>
    <recommendedName>
        <fullName evidence="7">RNA-binding protein VTS1</fullName>
    </recommendedName>
</protein>
<dbReference type="Pfam" id="PF25479">
    <property type="entry name" value="Vts1"/>
    <property type="match status" value="1"/>
</dbReference>
<dbReference type="InterPro" id="IPR001660">
    <property type="entry name" value="SAM"/>
</dbReference>
<dbReference type="CDD" id="cd09556">
    <property type="entry name" value="SAM_VTS1_fungal"/>
    <property type="match status" value="1"/>
</dbReference>
<dbReference type="GO" id="GO:0005829">
    <property type="term" value="C:cytosol"/>
    <property type="evidence" value="ECO:0007669"/>
    <property type="project" value="UniProtKB-SubCell"/>
</dbReference>
<comment type="caution">
    <text evidence="11">The sequence shown here is derived from an EMBL/GenBank/DDBJ whole genome shotgun (WGS) entry which is preliminary data.</text>
</comment>
<sequence length="440" mass="47121">MANASAVDKFKDELATTEQWFKVLSESERTASVYTLLQHSTQDQIKFFTAVLQRMIKPEERTLTNNTDPSVKPKNLKIGIRPPSLNIPFPSSPATPTPITASRVQSPRDIHSSNRLNPPKPRPTPSSPRCQDNPLRTPLDKSWASMVNTPLVPMFQKPDTGRNGGTTSGTGIRQPENGNGTGDKGPGLAAINPATLNLLATSGLSNDAQLLAVQLVMSGILQPADIATTTATKQDQAAPQSATKGSKKGSHGNWRTPLSAKYPGSALRSSGLKSDRLKSSGLKSSGLKSNGLDSASMESPRVEDFDPELLKDIPAWLRSLRLHKYTTCFESMTWQEMVVLDDTDLEKKGIAALGARRRLLRTFDHVRREMGIEGTSSATPTTSAVPLSVGSSLVNDVSQDGPTVPQSAAPMTRLSADSPVFMPTSKVPHSAAPAVASTIV</sequence>
<dbReference type="GO" id="GO:0000932">
    <property type="term" value="C:P-body"/>
    <property type="evidence" value="ECO:0007669"/>
    <property type="project" value="UniProtKB-SubCell"/>
</dbReference>
<dbReference type="InterPro" id="IPR057327">
    <property type="entry name" value="Vts1_dom"/>
</dbReference>
<comment type="similarity">
    <text evidence="3">Belongs to the VTS1 family.</text>
</comment>